<keyword evidence="2" id="KW-0808">Transferase</keyword>
<dbReference type="EMBL" id="CADCTQ010000488">
    <property type="protein sequence ID" value="CAA9307463.1"/>
    <property type="molecule type" value="Genomic_DNA"/>
</dbReference>
<sequence>MLRSYFYKLLAHYLTLYVRPGNSLLEVDSGTTGLACHLPGVRLVKPDGGSLPEPPEYIVLNGNVHYEKDVQSFFQGLHPLMNASTRVIVLYYSSLWKPLMQLATWLGVRRKQPELNWVSPEDIENFFRLSDLELVRQESKVLLPVYIPIISYLCNRYLAPLPFFRLFTMVNIAVARPVQPVRPTLSASIVVPARNEAGNIENIIRRIPVMGPDDEIIFVEGNSTDNTWQVIQEMALKYGKERRILIAQQEGKGKGDAVRKGYSLATRDILMILDADLTVPAEDLPRFYRAITEGKGEFINGSRLVYPMEKEAMRFFNILGNKFFAMGFSFVLGQRFKDTLCGTKVLTRDNYWKLAAHRSYFGNFDPFGDFDLIFGAARLGLKIIEVPISYKERTYGSTNIQRWKHGVILLRMLVFAANKFKFV</sequence>
<organism evidence="2">
    <name type="scientific">uncultured Cytophagales bacterium</name>
    <dbReference type="NCBI Taxonomy" id="158755"/>
    <lineage>
        <taxon>Bacteria</taxon>
        <taxon>Pseudomonadati</taxon>
        <taxon>Bacteroidota</taxon>
        <taxon>Sphingobacteriia</taxon>
        <taxon>Sphingobacteriales</taxon>
        <taxon>environmental samples</taxon>
    </lineage>
</organism>
<dbReference type="InterPro" id="IPR029063">
    <property type="entry name" value="SAM-dependent_MTases_sf"/>
</dbReference>
<dbReference type="CDD" id="cd04179">
    <property type="entry name" value="DPM_DPG-synthase_like"/>
    <property type="match status" value="1"/>
</dbReference>
<dbReference type="Gene3D" id="3.90.550.10">
    <property type="entry name" value="Spore Coat Polysaccharide Biosynthesis Protein SpsA, Chain A"/>
    <property type="match status" value="1"/>
</dbReference>
<accession>A0A6J4KL57</accession>
<evidence type="ECO:0000313" key="2">
    <source>
        <dbReference type="EMBL" id="CAA9307463.1"/>
    </source>
</evidence>
<dbReference type="SUPFAM" id="SSF53335">
    <property type="entry name" value="S-adenosyl-L-methionine-dependent methyltransferases"/>
    <property type="match status" value="1"/>
</dbReference>
<dbReference type="InterPro" id="IPR029044">
    <property type="entry name" value="Nucleotide-diphossugar_trans"/>
</dbReference>
<dbReference type="InterPro" id="IPR050256">
    <property type="entry name" value="Glycosyltransferase_2"/>
</dbReference>
<dbReference type="Pfam" id="PF00535">
    <property type="entry name" value="Glycos_transf_2"/>
    <property type="match status" value="1"/>
</dbReference>
<feature type="domain" description="Glycosyltransferase 2-like" evidence="1">
    <location>
        <begin position="188"/>
        <end position="315"/>
    </location>
</feature>
<name>A0A6J4KL57_9SPHI</name>
<protein>
    <submittedName>
        <fullName evidence="2">Glycosyltransferase</fullName>
    </submittedName>
</protein>
<dbReference type="AlphaFoldDB" id="A0A6J4KL57"/>
<proteinExistence type="predicted"/>
<dbReference type="PANTHER" id="PTHR48090">
    <property type="entry name" value="UNDECAPRENYL-PHOSPHATE 4-DEOXY-4-FORMAMIDO-L-ARABINOSE TRANSFERASE-RELATED"/>
    <property type="match status" value="1"/>
</dbReference>
<evidence type="ECO:0000259" key="1">
    <source>
        <dbReference type="Pfam" id="PF00535"/>
    </source>
</evidence>
<reference evidence="2" key="1">
    <citation type="submission" date="2020-02" db="EMBL/GenBank/DDBJ databases">
        <authorList>
            <person name="Meier V. D."/>
        </authorList>
    </citation>
    <scope>NUCLEOTIDE SEQUENCE</scope>
    <source>
        <strain evidence="2">AVDCRST_MAG56</strain>
    </source>
</reference>
<dbReference type="PANTHER" id="PTHR48090:SF7">
    <property type="entry name" value="RFBJ PROTEIN"/>
    <property type="match status" value="1"/>
</dbReference>
<gene>
    <name evidence="2" type="ORF">AVDCRST_MAG56-5920</name>
</gene>
<dbReference type="InterPro" id="IPR001173">
    <property type="entry name" value="Glyco_trans_2-like"/>
</dbReference>
<dbReference type="SUPFAM" id="SSF53448">
    <property type="entry name" value="Nucleotide-diphospho-sugar transferases"/>
    <property type="match status" value="1"/>
</dbReference>
<dbReference type="GO" id="GO:0016740">
    <property type="term" value="F:transferase activity"/>
    <property type="evidence" value="ECO:0007669"/>
    <property type="project" value="UniProtKB-KW"/>
</dbReference>